<dbReference type="CDD" id="cd04486">
    <property type="entry name" value="YhcR_OBF_like"/>
    <property type="match status" value="1"/>
</dbReference>
<dbReference type="PANTHER" id="PTHR42834:SF1">
    <property type="entry name" value="ENDONUCLEASE_EXONUCLEASE_PHOSPHATASE FAMILY PROTEIN (AFU_ORTHOLOGUE AFUA_3G09210)"/>
    <property type="match status" value="1"/>
</dbReference>
<comment type="caution">
    <text evidence="3">The sequence shown here is derived from an EMBL/GenBank/DDBJ whole genome shotgun (WGS) entry which is preliminary data.</text>
</comment>
<dbReference type="SUPFAM" id="SSF56219">
    <property type="entry name" value="DNase I-like"/>
    <property type="match status" value="1"/>
</dbReference>
<keyword evidence="4" id="KW-1185">Reference proteome</keyword>
<dbReference type="InterPro" id="IPR047971">
    <property type="entry name" value="ExeM-like"/>
</dbReference>
<dbReference type="CDD" id="cd10283">
    <property type="entry name" value="MnuA_DNase1-like"/>
    <property type="match status" value="1"/>
</dbReference>
<evidence type="ECO:0000313" key="4">
    <source>
        <dbReference type="Proteomes" id="UP000647585"/>
    </source>
</evidence>
<evidence type="ECO:0000259" key="2">
    <source>
        <dbReference type="Pfam" id="PF03372"/>
    </source>
</evidence>
<evidence type="ECO:0000313" key="3">
    <source>
        <dbReference type="EMBL" id="GGW55594.1"/>
    </source>
</evidence>
<dbReference type="Gene3D" id="3.60.10.10">
    <property type="entry name" value="Endonuclease/exonuclease/phosphatase"/>
    <property type="match status" value="1"/>
</dbReference>
<organism evidence="3 4">
    <name type="scientific">Halomonas johnsoniae</name>
    <dbReference type="NCBI Taxonomy" id="502832"/>
    <lineage>
        <taxon>Bacteria</taxon>
        <taxon>Pseudomonadati</taxon>
        <taxon>Pseudomonadota</taxon>
        <taxon>Gammaproteobacteria</taxon>
        <taxon>Oceanospirillales</taxon>
        <taxon>Halomonadaceae</taxon>
        <taxon>Halomonas</taxon>
    </lineage>
</organism>
<feature type="domain" description="Endonuclease/exonuclease/phosphatase" evidence="2">
    <location>
        <begin position="291"/>
        <end position="565"/>
    </location>
</feature>
<dbReference type="Proteomes" id="UP000647585">
    <property type="component" value="Unassembled WGS sequence"/>
</dbReference>
<protein>
    <recommendedName>
        <fullName evidence="2">Endonuclease/exonuclease/phosphatase domain-containing protein</fullName>
    </recommendedName>
</protein>
<proteinExistence type="predicted"/>
<dbReference type="EMBL" id="BMXO01000006">
    <property type="protein sequence ID" value="GGW55594.1"/>
    <property type="molecule type" value="Genomic_DNA"/>
</dbReference>
<dbReference type="InterPro" id="IPR036691">
    <property type="entry name" value="Endo/exonu/phosph_ase_sf"/>
</dbReference>
<reference evidence="4" key="1">
    <citation type="journal article" date="2019" name="Int. J. Syst. Evol. Microbiol.">
        <title>The Global Catalogue of Microorganisms (GCM) 10K type strain sequencing project: providing services to taxonomists for standard genome sequencing and annotation.</title>
        <authorList>
            <consortium name="The Broad Institute Genomics Platform"/>
            <consortium name="The Broad Institute Genome Sequencing Center for Infectious Disease"/>
            <person name="Wu L."/>
            <person name="Ma J."/>
        </authorList>
    </citation>
    <scope>NUCLEOTIDE SEQUENCE [LARGE SCALE GENOMIC DNA]</scope>
    <source>
        <strain evidence="4">KCTC 22157</strain>
    </source>
</reference>
<sequence>MRFIDALANLQRAGQLHRSLRRATHGIVWLVLPLALPAMASCPAASNTDLAHIKGIGEQSALAEGQRVTIDGVVTGEFLGRERLSGFYLQQTTEQGPVGIFVYAPGLAEHKATQVVAGQHLQLQARTGSFRGNPQLQRVTRLVTCDSAGELPEPIALSWPQDAASLDAMEALLVTFPEPLTVTDNHDLGRYGTLALANERRFRPTHSAAQAAPSPAPLLLDDGSYHTNPDPVPYLNEQGTRRVGSTLDGLTGVLTHAFGDYRLHPTQAVTFTDSNPRPGPLEAPGDALRVATFNVENYFVTLGERGAANAPALERQRGKLAAAIAGLEADILALIEIENRPDALTDLVEQLHQRTGIRYQPVGEPERHGTDAIRVALLYRPDRVEALGALHIDRDDAHDRPPLAGFFRSVRGGPEVGVVTAHFKAKSGCPAQGDIDRGQGCWNERRVAQAQATQRFLDTLREEVGHERLLLLGDLNAYGAEDPIRTLVHAGMTDLIARHLPAERRYTYVFRGESGYLDHALASAELAEAVQQVHTWPINADEPRFLSYDQQPDDTPPSPFRSSDHDPIAVDLVWP</sequence>
<gene>
    <name evidence="3" type="ORF">GCM10007158_15960</name>
</gene>
<dbReference type="NCBIfam" id="NF033681">
    <property type="entry name" value="ExeM_NucH_DNase"/>
    <property type="match status" value="1"/>
</dbReference>
<dbReference type="InterPro" id="IPR005135">
    <property type="entry name" value="Endo/exonuclease/phosphatase"/>
</dbReference>
<dbReference type="RefSeq" id="WP_193461383.1">
    <property type="nucleotide sequence ID" value="NZ_BMXO01000006.1"/>
</dbReference>
<accession>A0ABQ2WHM0</accession>
<evidence type="ECO:0000256" key="1">
    <source>
        <dbReference type="SAM" id="MobiDB-lite"/>
    </source>
</evidence>
<dbReference type="PANTHER" id="PTHR42834">
    <property type="entry name" value="ENDONUCLEASE/EXONUCLEASE/PHOSPHATASE FAMILY PROTEIN (AFU_ORTHOLOGUE AFUA_3G09210)"/>
    <property type="match status" value="1"/>
</dbReference>
<name>A0ABQ2WHM0_9GAMM</name>
<feature type="region of interest" description="Disordered" evidence="1">
    <location>
        <begin position="545"/>
        <end position="566"/>
    </location>
</feature>
<dbReference type="Pfam" id="PF03372">
    <property type="entry name" value="Exo_endo_phos"/>
    <property type="match status" value="1"/>
</dbReference>